<feature type="compositionally biased region" description="Basic and acidic residues" evidence="1">
    <location>
        <begin position="160"/>
        <end position="172"/>
    </location>
</feature>
<evidence type="ECO:0000256" key="1">
    <source>
        <dbReference type="SAM" id="MobiDB-lite"/>
    </source>
</evidence>
<evidence type="ECO:0000313" key="3">
    <source>
        <dbReference type="Proteomes" id="UP001472866"/>
    </source>
</evidence>
<feature type="compositionally biased region" description="Polar residues" evidence="1">
    <location>
        <begin position="333"/>
        <end position="344"/>
    </location>
</feature>
<keyword evidence="3" id="KW-1185">Reference proteome</keyword>
<dbReference type="Proteomes" id="UP001472866">
    <property type="component" value="Chromosome 01"/>
</dbReference>
<accession>A0AAX4NXX8</accession>
<feature type="region of interest" description="Disordered" evidence="1">
    <location>
        <begin position="1"/>
        <end position="22"/>
    </location>
</feature>
<feature type="region of interest" description="Disordered" evidence="1">
    <location>
        <begin position="242"/>
        <end position="344"/>
    </location>
</feature>
<evidence type="ECO:0000313" key="2">
    <source>
        <dbReference type="EMBL" id="WZN58763.1"/>
    </source>
</evidence>
<protein>
    <submittedName>
        <fullName evidence="2">Uncharacterized protein</fullName>
    </submittedName>
</protein>
<name>A0AAX4NXX8_9CHLO</name>
<proteinExistence type="predicted"/>
<gene>
    <name evidence="2" type="ORF">HKI87_01g02870</name>
</gene>
<reference evidence="2 3" key="1">
    <citation type="submission" date="2024-03" db="EMBL/GenBank/DDBJ databases">
        <title>Complete genome sequence of the green alga Chloropicon roscoffensis RCC1871.</title>
        <authorList>
            <person name="Lemieux C."/>
            <person name="Pombert J.-F."/>
            <person name="Otis C."/>
            <person name="Turmel M."/>
        </authorList>
    </citation>
    <scope>NUCLEOTIDE SEQUENCE [LARGE SCALE GENOMIC DNA]</scope>
    <source>
        <strain evidence="2 3">RCC1871</strain>
    </source>
</reference>
<sequence>MFWGKKKSRAKAEVEDDDIESGRPNAARMAYNEREVMGALDMAKVALNSVRRRAEQSEGEVALLSVQLQDESLKWERERQRRLRAEKDLGERNHKVASLERAVADGILAQRRAEQDLRNVKQELEAERTARGAKEERIAALVREKDALAGELAGARRQLAEARETAAREAARAAEAPPPASQAGSSDEDVSAAAMTLARALAREMSGFGRDGLETEASATASAALRLAEALGSEAVPPAQVAAPVTPPLRGHQADGKENASAGPGTKGVVSGSKAYLTAPAAGGPRRKPLSSAKSHNASPWPASVGGTIGQFLSWTSATKAKPKPSRSDVETPQHQVEYSLTSW</sequence>
<feature type="region of interest" description="Disordered" evidence="1">
    <location>
        <begin position="160"/>
        <end position="191"/>
    </location>
</feature>
<dbReference type="EMBL" id="CP151501">
    <property type="protein sequence ID" value="WZN58763.1"/>
    <property type="molecule type" value="Genomic_DNA"/>
</dbReference>
<organism evidence="2 3">
    <name type="scientific">Chloropicon roscoffensis</name>
    <dbReference type="NCBI Taxonomy" id="1461544"/>
    <lineage>
        <taxon>Eukaryota</taxon>
        <taxon>Viridiplantae</taxon>
        <taxon>Chlorophyta</taxon>
        <taxon>Chloropicophyceae</taxon>
        <taxon>Chloropicales</taxon>
        <taxon>Chloropicaceae</taxon>
        <taxon>Chloropicon</taxon>
    </lineage>
</organism>
<dbReference type="AlphaFoldDB" id="A0AAX4NXX8"/>